<evidence type="ECO:0000313" key="3">
    <source>
        <dbReference type="Proteomes" id="UP001175271"/>
    </source>
</evidence>
<comment type="caution">
    <text evidence="2">The sequence shown here is derived from an EMBL/GenBank/DDBJ whole genome shotgun (WGS) entry which is preliminary data.</text>
</comment>
<sequence length="110" mass="12332">MNDSAYSTSSADATVGISTIPSSDSGEVTELFSKDIDDMVEMVAHWMKKKEELVEELIHLNDNVLVTNIHDPDGEVEKIVEKYLPKKEAERDVNPFYHSESSSSSTWLLV</sequence>
<accession>A0AA39IH32</accession>
<evidence type="ECO:0000256" key="1">
    <source>
        <dbReference type="SAM" id="MobiDB-lite"/>
    </source>
</evidence>
<protein>
    <submittedName>
        <fullName evidence="2">Uncharacterized protein</fullName>
    </submittedName>
</protein>
<reference evidence="2" key="1">
    <citation type="submission" date="2023-06" db="EMBL/GenBank/DDBJ databases">
        <title>Genomic analysis of the entomopathogenic nematode Steinernema hermaphroditum.</title>
        <authorList>
            <person name="Schwarz E.M."/>
            <person name="Heppert J.K."/>
            <person name="Baniya A."/>
            <person name="Schwartz H.T."/>
            <person name="Tan C.-H."/>
            <person name="Antoshechkin I."/>
            <person name="Sternberg P.W."/>
            <person name="Goodrich-Blair H."/>
            <person name="Dillman A.R."/>
        </authorList>
    </citation>
    <scope>NUCLEOTIDE SEQUENCE</scope>
    <source>
        <strain evidence="2">PS9179</strain>
        <tissue evidence="2">Whole animal</tissue>
    </source>
</reference>
<keyword evidence="3" id="KW-1185">Reference proteome</keyword>
<proteinExistence type="predicted"/>
<evidence type="ECO:0000313" key="2">
    <source>
        <dbReference type="EMBL" id="KAK0423118.1"/>
    </source>
</evidence>
<feature type="region of interest" description="Disordered" evidence="1">
    <location>
        <begin position="1"/>
        <end position="20"/>
    </location>
</feature>
<dbReference type="AlphaFoldDB" id="A0AA39IH32"/>
<organism evidence="2 3">
    <name type="scientific">Steinernema hermaphroditum</name>
    <dbReference type="NCBI Taxonomy" id="289476"/>
    <lineage>
        <taxon>Eukaryota</taxon>
        <taxon>Metazoa</taxon>
        <taxon>Ecdysozoa</taxon>
        <taxon>Nematoda</taxon>
        <taxon>Chromadorea</taxon>
        <taxon>Rhabditida</taxon>
        <taxon>Tylenchina</taxon>
        <taxon>Panagrolaimomorpha</taxon>
        <taxon>Strongyloidoidea</taxon>
        <taxon>Steinernematidae</taxon>
        <taxon>Steinernema</taxon>
    </lineage>
</organism>
<feature type="compositionally biased region" description="Low complexity" evidence="1">
    <location>
        <begin position="1"/>
        <end position="14"/>
    </location>
</feature>
<dbReference type="Proteomes" id="UP001175271">
    <property type="component" value="Unassembled WGS sequence"/>
</dbReference>
<gene>
    <name evidence="2" type="ORF">QR680_007980</name>
</gene>
<name>A0AA39IH32_9BILA</name>
<dbReference type="EMBL" id="JAUCMV010000001">
    <property type="protein sequence ID" value="KAK0423118.1"/>
    <property type="molecule type" value="Genomic_DNA"/>
</dbReference>